<feature type="transmembrane region" description="Helical" evidence="7">
    <location>
        <begin position="12"/>
        <end position="32"/>
    </location>
</feature>
<keyword evidence="3" id="KW-0813">Transport</keyword>
<feature type="transmembrane region" description="Helical" evidence="7">
    <location>
        <begin position="324"/>
        <end position="344"/>
    </location>
</feature>
<feature type="transmembrane region" description="Helical" evidence="7">
    <location>
        <begin position="386"/>
        <end position="409"/>
    </location>
</feature>
<evidence type="ECO:0000256" key="4">
    <source>
        <dbReference type="ARBA" id="ARBA00022692"/>
    </source>
</evidence>
<feature type="transmembrane region" description="Helical" evidence="7">
    <location>
        <begin position="262"/>
        <end position="281"/>
    </location>
</feature>
<evidence type="ECO:0000313" key="9">
    <source>
        <dbReference type="Proteomes" id="UP001497512"/>
    </source>
</evidence>
<feature type="transmembrane region" description="Helical" evidence="7">
    <location>
        <begin position="110"/>
        <end position="127"/>
    </location>
</feature>
<evidence type="ECO:0000256" key="7">
    <source>
        <dbReference type="SAM" id="Phobius"/>
    </source>
</evidence>
<dbReference type="EMBL" id="OZ019901">
    <property type="protein sequence ID" value="CAK9236932.1"/>
    <property type="molecule type" value="Genomic_DNA"/>
</dbReference>
<accession>A0ABP0V3A4</accession>
<keyword evidence="9" id="KW-1185">Reference proteome</keyword>
<comment type="subcellular location">
    <subcellularLocation>
        <location evidence="1">Membrane</location>
        <topology evidence="1">Multi-pass membrane protein</topology>
    </subcellularLocation>
</comment>
<evidence type="ECO:0000256" key="6">
    <source>
        <dbReference type="ARBA" id="ARBA00023136"/>
    </source>
</evidence>
<name>A0ABP0V3A4_9BRYO</name>
<feature type="transmembrane region" description="Helical" evidence="7">
    <location>
        <begin position="148"/>
        <end position="171"/>
    </location>
</feature>
<sequence>MVADSKQFEKVQGHFLACVVCWLLGAAFLFPWNSILTVGDYYYAVFPSYHPSRVFTLIYQPVGLVTSLIFTWYEARCSTRLRVLAGFSLFFIMILLLIVVDLATSGQGSVGAYVAVCFLIAGCAIADGTSQGGILGDLSLMEPAYIQAYSGGLAVAGVSTSVLRLITKVAFGGSSFGLRKGALTFLGIAAFTQLCGLTLYSVVFPRVPAVKAYRLKAMQQGSLTVSDDLAVAGVKKESKDAETGSLPPRLSVTELCVQNWDYLVDMVIIYTVSLSIFPGFLYEDTGNHKLGAWYALVLITMYNSGDLIGRCTPLIDRLLLHSRTWLAIWSWARLAFIPCFYFAAKYADQGWMIFLCIMLGWTNGHLSTNIFMVAPNGYTGPEQNAVGNILVLFLILGLSIGVTADWLWLIGKGW</sequence>
<dbReference type="Pfam" id="PF01733">
    <property type="entry name" value="Nucleoside_tran"/>
    <property type="match status" value="1"/>
</dbReference>
<comment type="similarity">
    <text evidence="2">Belongs to the SLC29A/ENT transporter (TC 2.A.57) family.</text>
</comment>
<dbReference type="PANTHER" id="PTHR10332">
    <property type="entry name" value="EQUILIBRATIVE NUCLEOSIDE TRANSPORTER"/>
    <property type="match status" value="1"/>
</dbReference>
<dbReference type="Proteomes" id="UP001497512">
    <property type="component" value="Chromosome 9"/>
</dbReference>
<feature type="transmembrane region" description="Helical" evidence="7">
    <location>
        <begin position="350"/>
        <end position="374"/>
    </location>
</feature>
<evidence type="ECO:0000256" key="5">
    <source>
        <dbReference type="ARBA" id="ARBA00022989"/>
    </source>
</evidence>
<evidence type="ECO:0000256" key="1">
    <source>
        <dbReference type="ARBA" id="ARBA00004141"/>
    </source>
</evidence>
<dbReference type="PANTHER" id="PTHR10332:SF30">
    <property type="entry name" value="EQUILIBRATIVE NUCLEOTIDE TRANSPORTER 2"/>
    <property type="match status" value="1"/>
</dbReference>
<feature type="transmembrane region" description="Helical" evidence="7">
    <location>
        <begin position="84"/>
        <end position="104"/>
    </location>
</feature>
<evidence type="ECO:0008006" key="10">
    <source>
        <dbReference type="Google" id="ProtNLM"/>
    </source>
</evidence>
<evidence type="ECO:0000313" key="8">
    <source>
        <dbReference type="EMBL" id="CAK9236932.1"/>
    </source>
</evidence>
<feature type="transmembrane region" description="Helical" evidence="7">
    <location>
        <begin position="183"/>
        <end position="204"/>
    </location>
</feature>
<keyword evidence="4 7" id="KW-0812">Transmembrane</keyword>
<evidence type="ECO:0000256" key="3">
    <source>
        <dbReference type="ARBA" id="ARBA00022448"/>
    </source>
</evidence>
<keyword evidence="6 7" id="KW-0472">Membrane</keyword>
<dbReference type="PRINTS" id="PR01130">
    <property type="entry name" value="DERENTRNSPRT"/>
</dbReference>
<evidence type="ECO:0000256" key="2">
    <source>
        <dbReference type="ARBA" id="ARBA00007965"/>
    </source>
</evidence>
<keyword evidence="5 7" id="KW-1133">Transmembrane helix</keyword>
<dbReference type="InterPro" id="IPR002259">
    <property type="entry name" value="Eqnu_transpt"/>
</dbReference>
<reference evidence="8" key="1">
    <citation type="submission" date="2024-02" db="EMBL/GenBank/DDBJ databases">
        <authorList>
            <consortium name="ELIXIR-Norway"/>
            <consortium name="Elixir Norway"/>
        </authorList>
    </citation>
    <scope>NUCLEOTIDE SEQUENCE</scope>
</reference>
<organism evidence="8 9">
    <name type="scientific">Sphagnum troendelagicum</name>
    <dbReference type="NCBI Taxonomy" id="128251"/>
    <lineage>
        <taxon>Eukaryota</taxon>
        <taxon>Viridiplantae</taxon>
        <taxon>Streptophyta</taxon>
        <taxon>Embryophyta</taxon>
        <taxon>Bryophyta</taxon>
        <taxon>Sphagnophytina</taxon>
        <taxon>Sphagnopsida</taxon>
        <taxon>Sphagnales</taxon>
        <taxon>Sphagnaceae</taxon>
        <taxon>Sphagnum</taxon>
    </lineage>
</organism>
<protein>
    <recommendedName>
        <fullName evidence="10">Equilibrative nucleoside transporter</fullName>
    </recommendedName>
</protein>
<feature type="transmembrane region" description="Helical" evidence="7">
    <location>
        <begin position="52"/>
        <end position="72"/>
    </location>
</feature>
<dbReference type="PIRSF" id="PIRSF016379">
    <property type="entry name" value="ENT"/>
    <property type="match status" value="1"/>
</dbReference>
<proteinExistence type="inferred from homology"/>
<gene>
    <name evidence="8" type="ORF">CSSPTR1EN2_LOCUS23332</name>
</gene>